<dbReference type="GO" id="GO:0033958">
    <property type="term" value="F:DNA-deoxyinosine glycosylase activity"/>
    <property type="evidence" value="ECO:0007669"/>
    <property type="project" value="UniProtKB-EC"/>
</dbReference>
<dbReference type="AlphaFoldDB" id="A0A9E9LNA5"/>
<dbReference type="Proteomes" id="UP001164819">
    <property type="component" value="Chromosome"/>
</dbReference>
<keyword evidence="2" id="KW-0378">Hydrolase</keyword>
<dbReference type="EMBL" id="CP098248">
    <property type="protein sequence ID" value="WAV98180.1"/>
    <property type="molecule type" value="Genomic_DNA"/>
</dbReference>
<organism evidence="2">
    <name type="scientific">Oxalobacter aliiformigenes</name>
    <dbReference type="NCBI Taxonomy" id="2946593"/>
    <lineage>
        <taxon>Bacteria</taxon>
        <taxon>Pseudomonadati</taxon>
        <taxon>Pseudomonadota</taxon>
        <taxon>Betaproteobacteria</taxon>
        <taxon>Burkholderiales</taxon>
        <taxon>Oxalobacteraceae</taxon>
        <taxon>Oxalobacter</taxon>
    </lineage>
</organism>
<proteinExistence type="predicted"/>
<feature type="domain" description="Uracil-DNA glycosylase-like" evidence="1">
    <location>
        <begin position="18"/>
        <end position="168"/>
    </location>
</feature>
<evidence type="ECO:0000313" key="2">
    <source>
        <dbReference type="EMBL" id="WAV92200.1"/>
    </source>
</evidence>
<keyword evidence="4" id="KW-1185">Reference proteome</keyword>
<reference evidence="2" key="2">
    <citation type="journal article" date="2022" name="Front. Microbiol.">
        <title>New perspectives on an old grouping: The genomic and phenotypic variability of Oxalobacter formigenes and the implications for calcium oxalate stone prevention.</title>
        <authorList>
            <person name="Chmiel J.A."/>
            <person name="Carr C."/>
            <person name="Stuivenberg G.A."/>
            <person name="Venema R."/>
            <person name="Chanyi R.M."/>
            <person name="Al K.F."/>
            <person name="Giguere D."/>
            <person name="Say H."/>
            <person name="Akouris P.P."/>
            <person name="Dominguez Romero S.A."/>
            <person name="Kwong A."/>
            <person name="Tai V."/>
            <person name="Koval S.F."/>
            <person name="Razvi H."/>
            <person name="Bjazevic J."/>
            <person name="Burton J.P."/>
        </authorList>
    </citation>
    <scope>NUCLEOTIDE SEQUENCE</scope>
    <source>
        <strain evidence="2">OxK</strain>
    </source>
</reference>
<protein>
    <submittedName>
        <fullName evidence="2">DNA-deoxyinosine glycosylase</fullName>
        <ecNumber evidence="2">3.2.2.15</ecNumber>
    </submittedName>
</protein>
<dbReference type="EMBL" id="CP098251">
    <property type="protein sequence ID" value="WAV92200.1"/>
    <property type="molecule type" value="Genomic_DNA"/>
</dbReference>
<dbReference type="Gene3D" id="3.40.470.10">
    <property type="entry name" value="Uracil-DNA glycosylase-like domain"/>
    <property type="match status" value="1"/>
</dbReference>
<dbReference type="InterPro" id="IPR005122">
    <property type="entry name" value="Uracil-DNA_glycosylase-like"/>
</dbReference>
<dbReference type="EC" id="3.2.2.15" evidence="2"/>
<dbReference type="Pfam" id="PF03167">
    <property type="entry name" value="UDG"/>
    <property type="match status" value="1"/>
</dbReference>
<dbReference type="Proteomes" id="UP001164794">
    <property type="component" value="Chromosome"/>
</dbReference>
<dbReference type="InterPro" id="IPR026353">
    <property type="entry name" value="Hypoxan-DNA_Glyclase"/>
</dbReference>
<dbReference type="InterPro" id="IPR036895">
    <property type="entry name" value="Uracil-DNA_glycosylase-like_sf"/>
</dbReference>
<evidence type="ECO:0000313" key="3">
    <source>
        <dbReference type="EMBL" id="WAV98180.1"/>
    </source>
</evidence>
<evidence type="ECO:0000259" key="1">
    <source>
        <dbReference type="SMART" id="SM00986"/>
    </source>
</evidence>
<accession>A0A9E9LNA5</accession>
<name>A0A9E9LNA5_9BURK</name>
<dbReference type="SUPFAM" id="SSF52141">
    <property type="entry name" value="Uracil-DNA glycosylase-like"/>
    <property type="match status" value="1"/>
</dbReference>
<keyword evidence="2" id="KW-0326">Glycosidase</keyword>
<dbReference type="NCBIfam" id="TIGR04274">
    <property type="entry name" value="hypoxanDNAglyco"/>
    <property type="match status" value="1"/>
</dbReference>
<sequence>MNDSGQIPVPLAPLNGLSPLLSPDIHTIILGSFPSRESLAARQYYAHPRNQFWKLLSAVLDDDLVSLPYEKRLDRLLGHGIGLWDVISLCDRVGSLDSRIRNAVANDFTLLKEICPRLEKVCFNGKVAGAYAKRLEAAGYRTVLLPSSSPAYASRSFEDKLVLWKRALD</sequence>
<dbReference type="SMART" id="SM00987">
    <property type="entry name" value="UreE_C"/>
    <property type="match status" value="1"/>
</dbReference>
<reference evidence="3" key="1">
    <citation type="journal article" date="2022" name="Front. Microbiol.">
        <title>New perspectives on an old grouping: The genomic and phenotypic variability of Oxalobacter formigenes and the implications for calcium oxalate stone prevention.</title>
        <authorList>
            <person name="Chmiel J.A."/>
            <person name="Carr C."/>
            <person name="Stuivenberg G.A."/>
            <person name="Venema R."/>
            <person name="Chanyi R.M."/>
            <person name="Al K.F."/>
            <person name="Giguere D."/>
            <person name="Say H."/>
            <person name="Akouris P.P."/>
            <person name="Dominguez Romero S.A."/>
            <person name="Kwong A."/>
            <person name="Tai V."/>
            <person name="Koval S.F."/>
            <person name="Razvi H."/>
            <person name="Bjazevic J."/>
            <person name="Burton J.P."/>
        </authorList>
    </citation>
    <scope>NUCLEOTIDE SEQUENCE</scope>
    <source>
        <strain evidence="3">HOxNP-1</strain>
    </source>
</reference>
<gene>
    <name evidence="3" type="ORF">NB645_05230</name>
    <name evidence="2" type="ORF">NB646_06450</name>
</gene>
<dbReference type="SMART" id="SM00986">
    <property type="entry name" value="UDG"/>
    <property type="match status" value="1"/>
</dbReference>
<evidence type="ECO:0000313" key="4">
    <source>
        <dbReference type="Proteomes" id="UP001164794"/>
    </source>
</evidence>
<dbReference type="CDD" id="cd10032">
    <property type="entry name" value="UDG-F6_HDG"/>
    <property type="match status" value="1"/>
</dbReference>